<reference evidence="2" key="1">
    <citation type="journal article" date="2020" name="Plant J.">
        <title>Transposons played a major role in the diversification between the closely related almond and peach genomes: results from the almond genome sequence.</title>
        <authorList>
            <person name="Alioto T."/>
            <person name="Alexiou K.G."/>
            <person name="Bardil A."/>
            <person name="Barteri F."/>
            <person name="Castanera R."/>
            <person name="Cruz F."/>
            <person name="Dhingra A."/>
            <person name="Duval H."/>
            <person name="Fernandez I Marti A."/>
            <person name="Frias L."/>
            <person name="Galan B."/>
            <person name="Garcia J.L."/>
            <person name="Howad W."/>
            <person name="Gomez-Garrido J."/>
            <person name="Gut M."/>
            <person name="Julca I."/>
            <person name="Morata J."/>
            <person name="Puigdomenech P."/>
            <person name="Ribeca P."/>
            <person name="Rubio Cabetas M.J."/>
            <person name="Vlasova A."/>
            <person name="Wirthensohn M."/>
            <person name="Garcia-Mas J."/>
            <person name="Gabaldon T."/>
            <person name="Casacuberta J.M."/>
            <person name="Arus P."/>
        </authorList>
    </citation>
    <scope>NUCLEOTIDE SEQUENCE [LARGE SCALE GENOMIC DNA]</scope>
    <source>
        <strain evidence="2">cv. Texas</strain>
    </source>
</reference>
<evidence type="ECO:0000313" key="1">
    <source>
        <dbReference type="EMBL" id="VVA39209.1"/>
    </source>
</evidence>
<sequence length="224" mass="25221">MLSLFVLYGEEVSKGYGFDCDALSRALVLFCGVSCLELLVCILIPPNLISEASVSTILKASELAKARQGSSSTFSLLTAFECSSNQGTVLFFNLWKQKVLKGPEGFTSLSMIVENPFKGYMRILLAIVEYNDLEKHPRVLAEKYSRYDIPPLNLDEEWTYLPNLERKILIRWWDPFRKFVPLFIHGEASLVPQPIAIAPVEPSFSQRLEAIIDQSSSSSFEKSL</sequence>
<gene>
    <name evidence="1" type="ORF">ALMOND_2B035359</name>
</gene>
<protein>
    <submittedName>
        <fullName evidence="1">Uncharacterized protein</fullName>
    </submittedName>
</protein>
<name>A0A5E4GH23_PRUDU</name>
<proteinExistence type="predicted"/>
<dbReference type="Gramene" id="VVA39209">
    <property type="protein sequence ID" value="VVA39209"/>
    <property type="gene ID" value="Prudul26B035359"/>
</dbReference>
<dbReference type="AlphaFoldDB" id="A0A5E4GH23"/>
<dbReference type="Proteomes" id="UP000327085">
    <property type="component" value="Unassembled WGS sequence"/>
</dbReference>
<organism evidence="1 2">
    <name type="scientific">Prunus dulcis</name>
    <name type="common">Almond</name>
    <name type="synonym">Amygdalus dulcis</name>
    <dbReference type="NCBI Taxonomy" id="3755"/>
    <lineage>
        <taxon>Eukaryota</taxon>
        <taxon>Viridiplantae</taxon>
        <taxon>Streptophyta</taxon>
        <taxon>Embryophyta</taxon>
        <taxon>Tracheophyta</taxon>
        <taxon>Spermatophyta</taxon>
        <taxon>Magnoliopsida</taxon>
        <taxon>eudicotyledons</taxon>
        <taxon>Gunneridae</taxon>
        <taxon>Pentapetalae</taxon>
        <taxon>rosids</taxon>
        <taxon>fabids</taxon>
        <taxon>Rosales</taxon>
        <taxon>Rosaceae</taxon>
        <taxon>Amygdaloideae</taxon>
        <taxon>Amygdaleae</taxon>
        <taxon>Prunus</taxon>
    </lineage>
</organism>
<evidence type="ECO:0000313" key="2">
    <source>
        <dbReference type="Proteomes" id="UP000327085"/>
    </source>
</evidence>
<accession>A0A5E4GH23</accession>
<dbReference type="InParanoid" id="A0A5E4GH23"/>
<dbReference type="EMBL" id="CABIKO010000754">
    <property type="protein sequence ID" value="VVA39209.1"/>
    <property type="molecule type" value="Genomic_DNA"/>
</dbReference>